<dbReference type="AlphaFoldDB" id="A0A2G3ECN0"/>
<evidence type="ECO:0000256" key="7">
    <source>
        <dbReference type="RuleBase" id="RU363032"/>
    </source>
</evidence>
<reference evidence="9" key="1">
    <citation type="submission" date="2017-10" db="EMBL/GenBank/DDBJ databases">
        <title>Resolving the taxonomy of Roseburia spp., Eubacterium rectale and Agathobacter spp. through phylogenomic analysis.</title>
        <authorList>
            <person name="Sheridan P.O."/>
            <person name="Walker A.W."/>
            <person name="Duncan S.H."/>
            <person name="Scott K.P."/>
            <person name="Toole P.W.O."/>
            <person name="Luis P."/>
            <person name="Flint H.J."/>
        </authorList>
    </citation>
    <scope>NUCLEOTIDE SEQUENCE [LARGE SCALE GENOMIC DNA]</scope>
    <source>
        <strain evidence="9">JK10</strain>
    </source>
</reference>
<comment type="similarity">
    <text evidence="7">Belongs to the binding-protein-dependent transport system permease family.</text>
</comment>
<feature type="transmembrane region" description="Helical" evidence="7">
    <location>
        <begin position="218"/>
        <end position="238"/>
    </location>
</feature>
<dbReference type="InterPro" id="IPR050809">
    <property type="entry name" value="UgpAE/MalFG_permease"/>
</dbReference>
<evidence type="ECO:0000256" key="2">
    <source>
        <dbReference type="ARBA" id="ARBA00022448"/>
    </source>
</evidence>
<dbReference type="GO" id="GO:0055085">
    <property type="term" value="P:transmembrane transport"/>
    <property type="evidence" value="ECO:0007669"/>
    <property type="project" value="InterPro"/>
</dbReference>
<dbReference type="RefSeq" id="WP_090487982.1">
    <property type="nucleotide sequence ID" value="NZ_PDYH01000010.1"/>
</dbReference>
<dbReference type="Gene3D" id="1.10.3720.10">
    <property type="entry name" value="MetI-like"/>
    <property type="match status" value="1"/>
</dbReference>
<evidence type="ECO:0000313" key="9">
    <source>
        <dbReference type="EMBL" id="PHU40873.1"/>
    </source>
</evidence>
<sequence>MNKKSKVVRYNKWGYIFLLPFIAVFLVFQLIPLVTTIYNSFFLHMEDGLTVVGPTFIGLKNYSTIISNGDLPKYFTNTMIMWFMGFVPQILLSLLLGAWFTDPSLKLKFQRFFKTVIYLPNLIMASAFAMLFFTLFSDMGPINDILKNLGVIKESYQFMSHVWSVRGLVATMNCLMWFGNTTILLMAGMLGIDPALFEAAQVDGATATQIFYKITLPLLKPILIYVMITSLIGGLQMFDVPQILTNKTGDPMRTSMTLIMYLNKNLSVGSRNYGFAGALSVFMFILTGVLSLIVFKVTGKDDKDGR</sequence>
<dbReference type="PANTHER" id="PTHR43227:SF7">
    <property type="entry name" value="ARABINOOLIGOSACCHARIDES TRANSPORT SYSTEM PERMEASE PROTEIN ARAP"/>
    <property type="match status" value="1"/>
</dbReference>
<dbReference type="Pfam" id="PF00528">
    <property type="entry name" value="BPD_transp_1"/>
    <property type="match status" value="1"/>
</dbReference>
<accession>A0A2G3ECN0</accession>
<keyword evidence="10" id="KW-1185">Reference proteome</keyword>
<dbReference type="CDD" id="cd06261">
    <property type="entry name" value="TM_PBP2"/>
    <property type="match status" value="1"/>
</dbReference>
<dbReference type="InterPro" id="IPR035906">
    <property type="entry name" value="MetI-like_sf"/>
</dbReference>
<keyword evidence="4 7" id="KW-0812">Transmembrane</keyword>
<organism evidence="9 10">
    <name type="scientific">Pseudobutyrivibrio ruminis</name>
    <dbReference type="NCBI Taxonomy" id="46206"/>
    <lineage>
        <taxon>Bacteria</taxon>
        <taxon>Bacillati</taxon>
        <taxon>Bacillota</taxon>
        <taxon>Clostridia</taxon>
        <taxon>Lachnospirales</taxon>
        <taxon>Lachnospiraceae</taxon>
        <taxon>Pseudobutyrivibrio</taxon>
    </lineage>
</organism>
<comment type="subcellular location">
    <subcellularLocation>
        <location evidence="1 7">Cell membrane</location>
        <topology evidence="1 7">Multi-pass membrane protein</topology>
    </subcellularLocation>
</comment>
<keyword evidence="2 7" id="KW-0813">Transport</keyword>
<dbReference type="STRING" id="46206.SAMN02910377_01631"/>
<feature type="transmembrane region" description="Helical" evidence="7">
    <location>
        <begin position="273"/>
        <end position="295"/>
    </location>
</feature>
<dbReference type="PANTHER" id="PTHR43227">
    <property type="entry name" value="BLL4140 PROTEIN"/>
    <property type="match status" value="1"/>
</dbReference>
<protein>
    <submittedName>
        <fullName evidence="9">Sugar ABC transporter permease</fullName>
    </submittedName>
</protein>
<comment type="caution">
    <text evidence="9">The sequence shown here is derived from an EMBL/GenBank/DDBJ whole genome shotgun (WGS) entry which is preliminary data.</text>
</comment>
<dbReference type="EMBL" id="PDYH01000010">
    <property type="protein sequence ID" value="PHU40873.1"/>
    <property type="molecule type" value="Genomic_DNA"/>
</dbReference>
<evidence type="ECO:0000256" key="3">
    <source>
        <dbReference type="ARBA" id="ARBA00022475"/>
    </source>
</evidence>
<evidence type="ECO:0000256" key="4">
    <source>
        <dbReference type="ARBA" id="ARBA00022692"/>
    </source>
</evidence>
<evidence type="ECO:0000259" key="8">
    <source>
        <dbReference type="PROSITE" id="PS50928"/>
    </source>
</evidence>
<dbReference type="GO" id="GO:0005886">
    <property type="term" value="C:plasma membrane"/>
    <property type="evidence" value="ECO:0007669"/>
    <property type="project" value="UniProtKB-SubCell"/>
</dbReference>
<evidence type="ECO:0000256" key="5">
    <source>
        <dbReference type="ARBA" id="ARBA00022989"/>
    </source>
</evidence>
<feature type="transmembrane region" description="Helical" evidence="7">
    <location>
        <begin position="175"/>
        <end position="197"/>
    </location>
</feature>
<feature type="domain" description="ABC transmembrane type-1" evidence="8">
    <location>
        <begin position="75"/>
        <end position="294"/>
    </location>
</feature>
<keyword evidence="5 7" id="KW-1133">Transmembrane helix</keyword>
<feature type="transmembrane region" description="Helical" evidence="7">
    <location>
        <begin position="112"/>
        <end position="136"/>
    </location>
</feature>
<dbReference type="SUPFAM" id="SSF161098">
    <property type="entry name" value="MetI-like"/>
    <property type="match status" value="1"/>
</dbReference>
<evidence type="ECO:0000256" key="6">
    <source>
        <dbReference type="ARBA" id="ARBA00023136"/>
    </source>
</evidence>
<evidence type="ECO:0000313" key="10">
    <source>
        <dbReference type="Proteomes" id="UP000224317"/>
    </source>
</evidence>
<keyword evidence="3" id="KW-1003">Cell membrane</keyword>
<dbReference type="Proteomes" id="UP000224317">
    <property type="component" value="Unassembled WGS sequence"/>
</dbReference>
<evidence type="ECO:0000256" key="1">
    <source>
        <dbReference type="ARBA" id="ARBA00004651"/>
    </source>
</evidence>
<proteinExistence type="inferred from homology"/>
<feature type="transmembrane region" description="Helical" evidence="7">
    <location>
        <begin position="79"/>
        <end position="100"/>
    </location>
</feature>
<gene>
    <name evidence="9" type="ORF">CSX00_02680</name>
</gene>
<keyword evidence="6 7" id="KW-0472">Membrane</keyword>
<dbReference type="PROSITE" id="PS50928">
    <property type="entry name" value="ABC_TM1"/>
    <property type="match status" value="1"/>
</dbReference>
<name>A0A2G3ECN0_9FIRM</name>
<dbReference type="InterPro" id="IPR000515">
    <property type="entry name" value="MetI-like"/>
</dbReference>
<feature type="transmembrane region" description="Helical" evidence="7">
    <location>
        <begin position="12"/>
        <end position="38"/>
    </location>
</feature>